<dbReference type="PROSITE" id="PS50042">
    <property type="entry name" value="CNMP_BINDING_3"/>
    <property type="match status" value="1"/>
</dbReference>
<name>A0A368JJQ6_9BACT</name>
<protein>
    <submittedName>
        <fullName evidence="2">Crp/Fnr family transcriptional regulator</fullName>
    </submittedName>
</protein>
<dbReference type="Proteomes" id="UP000253383">
    <property type="component" value="Unassembled WGS sequence"/>
</dbReference>
<dbReference type="RefSeq" id="WP_114407696.1">
    <property type="nucleotide sequence ID" value="NZ_QOWE01000016.1"/>
</dbReference>
<dbReference type="EMBL" id="QOWE01000016">
    <property type="protein sequence ID" value="RCR67890.1"/>
    <property type="molecule type" value="Genomic_DNA"/>
</dbReference>
<dbReference type="AlphaFoldDB" id="A0A368JJQ6"/>
<dbReference type="CDD" id="cd00038">
    <property type="entry name" value="CAP_ED"/>
    <property type="match status" value="1"/>
</dbReference>
<evidence type="ECO:0000313" key="2">
    <source>
        <dbReference type="EMBL" id="RCR67890.1"/>
    </source>
</evidence>
<organism evidence="2 3">
    <name type="scientific">Larkinella punicea</name>
    <dbReference type="NCBI Taxonomy" id="2315727"/>
    <lineage>
        <taxon>Bacteria</taxon>
        <taxon>Pseudomonadati</taxon>
        <taxon>Bacteroidota</taxon>
        <taxon>Cytophagia</taxon>
        <taxon>Cytophagales</taxon>
        <taxon>Spirosomataceae</taxon>
        <taxon>Larkinella</taxon>
    </lineage>
</organism>
<accession>A0A368JJQ6</accession>
<evidence type="ECO:0000313" key="3">
    <source>
        <dbReference type="Proteomes" id="UP000253383"/>
    </source>
</evidence>
<evidence type="ECO:0000259" key="1">
    <source>
        <dbReference type="PROSITE" id="PS50042"/>
    </source>
</evidence>
<dbReference type="OrthoDB" id="792939at2"/>
<keyword evidence="3" id="KW-1185">Reference proteome</keyword>
<dbReference type="InterPro" id="IPR000595">
    <property type="entry name" value="cNMP-bd_dom"/>
</dbReference>
<sequence length="187" mass="22198">MEEFIAFIKTIIWIDDFDLQLVLSRCTERQIPKGKMILRKGQIANQYFYIVTGGVRFFYDRNDQENTTWVTFKNEFFTEISSLHPQKPTRFTIEAIEDSKLVVIDKKDMDFLYSHVPVWEEFGRKIWEAMSVRMIDQILNFQTLSAEERYLEFMSNPEFLQKVPIKQLAAVLGITPNALSRIRKNIR</sequence>
<dbReference type="InterPro" id="IPR014710">
    <property type="entry name" value="RmlC-like_jellyroll"/>
</dbReference>
<reference evidence="2 3" key="1">
    <citation type="submission" date="2018-07" db="EMBL/GenBank/DDBJ databases">
        <title>Genome analysis of Larkinella rosea.</title>
        <authorList>
            <person name="Zhou Z."/>
            <person name="Wang G."/>
        </authorList>
    </citation>
    <scope>NUCLEOTIDE SEQUENCE [LARGE SCALE GENOMIC DNA]</scope>
    <source>
        <strain evidence="3">zzj9</strain>
    </source>
</reference>
<proteinExistence type="predicted"/>
<feature type="domain" description="Cyclic nucleotide-binding" evidence="1">
    <location>
        <begin position="14"/>
        <end position="107"/>
    </location>
</feature>
<dbReference type="SUPFAM" id="SSF51206">
    <property type="entry name" value="cAMP-binding domain-like"/>
    <property type="match status" value="1"/>
</dbReference>
<comment type="caution">
    <text evidence="2">The sequence shown here is derived from an EMBL/GenBank/DDBJ whole genome shotgun (WGS) entry which is preliminary data.</text>
</comment>
<gene>
    <name evidence="2" type="ORF">DUE52_19380</name>
</gene>
<dbReference type="Pfam" id="PF00027">
    <property type="entry name" value="cNMP_binding"/>
    <property type="match status" value="1"/>
</dbReference>
<dbReference type="Gene3D" id="2.60.120.10">
    <property type="entry name" value="Jelly Rolls"/>
    <property type="match status" value="1"/>
</dbReference>
<dbReference type="InterPro" id="IPR018490">
    <property type="entry name" value="cNMP-bd_dom_sf"/>
</dbReference>